<evidence type="ECO:0000256" key="2">
    <source>
        <dbReference type="SAM" id="Phobius"/>
    </source>
</evidence>
<keyword evidence="2" id="KW-1133">Transmembrane helix</keyword>
<keyword evidence="4" id="KW-1185">Reference proteome</keyword>
<organism evidence="3 4">
    <name type="scientific">Prosthecobacter algae</name>
    <dbReference type="NCBI Taxonomy" id="1144682"/>
    <lineage>
        <taxon>Bacteria</taxon>
        <taxon>Pseudomonadati</taxon>
        <taxon>Verrucomicrobiota</taxon>
        <taxon>Verrucomicrobiia</taxon>
        <taxon>Verrucomicrobiales</taxon>
        <taxon>Verrucomicrobiaceae</taxon>
        <taxon>Prosthecobacter</taxon>
    </lineage>
</organism>
<sequence>MNSSPFRRACGRFFRYAAWTGMIVFILVSSVYVYLDWKAEKRWAAVQAMVKREGETLALTDLMPPRLPEAENYAAIPELRGINIVEDGDDKKGAPAAKRQALLDLVSGLEKITPKMYQESLLGRPPDWPRLMAELKSTSYITDLPPAGKEAELFKRTLETQRPLLKVLAESSHRYQQAEWVPALRDQTLPKHLMERKVPHYNAVQMICRALTLHAIAAAESGDARAALDDYRAISLLTKTLNREPLLIGHLVSLVSNRSGFEVVWSLLRLRGLQEADVASLQTLLASYEPEKSYLLSLRGELFLGLNSLEALASDPTGMGMFSLAGATGKTGGFRSWIGRAVPDSFFTESSASWVELQMTHFIRPMKSQGSWAVVQQQDALNAALGSGRLFEQPFDRFFSRFMLRASLAVALRTLNVEVLRRQALVACALERYFIKQGRYPERLEELVPQYLASVPLDPVDQLPLRYRQADSGRYRIWSVGMDGVDDEGQVNPGPGDNPAAILSKPQYQGDWTWQYEPVALPPAVPAAAPKGPGLPPLPGFPSAPSGS</sequence>
<evidence type="ECO:0000256" key="1">
    <source>
        <dbReference type="SAM" id="MobiDB-lite"/>
    </source>
</evidence>
<dbReference type="Gene3D" id="3.30.700.10">
    <property type="entry name" value="Glycoprotein, Type 4 Pilin"/>
    <property type="match status" value="1"/>
</dbReference>
<evidence type="ECO:0000313" key="4">
    <source>
        <dbReference type="Proteomes" id="UP001499852"/>
    </source>
</evidence>
<gene>
    <name evidence="3" type="ORF">GCM10023213_04570</name>
</gene>
<comment type="caution">
    <text evidence="3">The sequence shown here is derived from an EMBL/GenBank/DDBJ whole genome shotgun (WGS) entry which is preliminary data.</text>
</comment>
<keyword evidence="2" id="KW-0812">Transmembrane</keyword>
<keyword evidence="2" id="KW-0472">Membrane</keyword>
<name>A0ABP9NWH8_9BACT</name>
<dbReference type="SUPFAM" id="SSF54523">
    <property type="entry name" value="Pili subunits"/>
    <property type="match status" value="1"/>
</dbReference>
<reference evidence="4" key="1">
    <citation type="journal article" date="2019" name="Int. J. Syst. Evol. Microbiol.">
        <title>The Global Catalogue of Microorganisms (GCM) 10K type strain sequencing project: providing services to taxonomists for standard genome sequencing and annotation.</title>
        <authorList>
            <consortium name="The Broad Institute Genomics Platform"/>
            <consortium name="The Broad Institute Genome Sequencing Center for Infectious Disease"/>
            <person name="Wu L."/>
            <person name="Ma J."/>
        </authorList>
    </citation>
    <scope>NUCLEOTIDE SEQUENCE [LARGE SCALE GENOMIC DNA]</scope>
    <source>
        <strain evidence="4">JCM 18053</strain>
    </source>
</reference>
<dbReference type="RefSeq" id="WP_345734756.1">
    <property type="nucleotide sequence ID" value="NZ_BAABIA010000001.1"/>
</dbReference>
<feature type="region of interest" description="Disordered" evidence="1">
    <location>
        <begin position="523"/>
        <end position="548"/>
    </location>
</feature>
<evidence type="ECO:0000313" key="3">
    <source>
        <dbReference type="EMBL" id="GAA5133891.1"/>
    </source>
</evidence>
<accession>A0ABP9NWH8</accession>
<proteinExistence type="predicted"/>
<dbReference type="EMBL" id="BAABIA010000001">
    <property type="protein sequence ID" value="GAA5133891.1"/>
    <property type="molecule type" value="Genomic_DNA"/>
</dbReference>
<dbReference type="InterPro" id="IPR045584">
    <property type="entry name" value="Pilin-like"/>
</dbReference>
<feature type="compositionally biased region" description="Pro residues" evidence="1">
    <location>
        <begin position="533"/>
        <end position="542"/>
    </location>
</feature>
<feature type="transmembrane region" description="Helical" evidence="2">
    <location>
        <begin position="16"/>
        <end position="35"/>
    </location>
</feature>
<dbReference type="Proteomes" id="UP001499852">
    <property type="component" value="Unassembled WGS sequence"/>
</dbReference>
<protein>
    <submittedName>
        <fullName evidence="3">Uncharacterized protein</fullName>
    </submittedName>
</protein>